<dbReference type="Proteomes" id="UP001171620">
    <property type="component" value="Unassembled WGS sequence"/>
</dbReference>
<dbReference type="AlphaFoldDB" id="A0AAW7TAK1"/>
<evidence type="ECO:0000313" key="2">
    <source>
        <dbReference type="EMBL" id="MDN7798854.1"/>
    </source>
</evidence>
<reference evidence="2" key="1">
    <citation type="submission" date="2023-07" db="EMBL/GenBank/DDBJ databases">
        <title>A collection of bacterial strains from the Burkholderia cepacia Research Laboratory and Repository.</title>
        <authorList>
            <person name="Lipuma J."/>
            <person name="Spilker T."/>
            <person name="Caverly L."/>
        </authorList>
    </citation>
    <scope>NUCLEOTIDE SEQUENCE</scope>
    <source>
        <strain evidence="2">AU44268</strain>
    </source>
</reference>
<dbReference type="EMBL" id="JAUJRV010000036">
    <property type="protein sequence ID" value="MDN7798854.1"/>
    <property type="molecule type" value="Genomic_DNA"/>
</dbReference>
<accession>A0AAW7TAK1</accession>
<feature type="compositionally biased region" description="Low complexity" evidence="1">
    <location>
        <begin position="1"/>
        <end position="18"/>
    </location>
</feature>
<dbReference type="RefSeq" id="WP_155754459.1">
    <property type="nucleotide sequence ID" value="NZ_CADFFI010000022.1"/>
</dbReference>
<protein>
    <submittedName>
        <fullName evidence="2">Uncharacterized protein</fullName>
    </submittedName>
</protein>
<evidence type="ECO:0000256" key="1">
    <source>
        <dbReference type="SAM" id="MobiDB-lite"/>
    </source>
</evidence>
<organism evidence="2 3">
    <name type="scientific">Burkholderia vietnamiensis</name>
    <dbReference type="NCBI Taxonomy" id="60552"/>
    <lineage>
        <taxon>Bacteria</taxon>
        <taxon>Pseudomonadati</taxon>
        <taxon>Pseudomonadota</taxon>
        <taxon>Betaproteobacteria</taxon>
        <taxon>Burkholderiales</taxon>
        <taxon>Burkholderiaceae</taxon>
        <taxon>Burkholderia</taxon>
        <taxon>Burkholderia cepacia complex</taxon>
    </lineage>
</organism>
<comment type="caution">
    <text evidence="2">The sequence shown here is derived from an EMBL/GenBank/DDBJ whole genome shotgun (WGS) entry which is preliminary data.</text>
</comment>
<name>A0AAW7TAK1_BURVI</name>
<gene>
    <name evidence="2" type="ORF">QZM33_28350</name>
</gene>
<evidence type="ECO:0000313" key="3">
    <source>
        <dbReference type="Proteomes" id="UP001171620"/>
    </source>
</evidence>
<sequence length="248" mass="27548">MLHNTYTSTTAATDANTSRPKFEVSPASSFLDKVFDLKEQHKRSKAYLWDVLSKILGLYQSGYKNASTQERVENKQILEYKCEQEKIRLTKDTSVLTMMAKLIVTDNRQLAASYALVLTTADVLGQIESTFVKWLEDAGGIDKVKRTYDATGHRRSVRDAVTPSIRAERGRKRLGTRVVHSIDASLLADSELAAVATDTVQTAIVMLHPDGSLSIRAIVKDKALLEKAYIAYEDESKAEDDDADATTN</sequence>
<proteinExistence type="predicted"/>
<feature type="region of interest" description="Disordered" evidence="1">
    <location>
        <begin position="1"/>
        <end position="21"/>
    </location>
</feature>